<evidence type="ECO:0000256" key="1">
    <source>
        <dbReference type="SAM" id="Phobius"/>
    </source>
</evidence>
<keyword evidence="1" id="KW-1133">Transmembrane helix</keyword>
<dbReference type="EMBL" id="JAVLET010000001">
    <property type="protein sequence ID" value="KAL0475528.1"/>
    <property type="molecule type" value="Genomic_DNA"/>
</dbReference>
<keyword evidence="1" id="KW-0812">Transmembrane</keyword>
<keyword evidence="3" id="KW-1185">Reference proteome</keyword>
<gene>
    <name evidence="2" type="ORF">QR685DRAFT_52280</name>
</gene>
<accession>A0ABR3DTB8</accession>
<name>A0ABR3DTB8_NEUIN</name>
<protein>
    <submittedName>
        <fullName evidence="2">Uncharacterized protein</fullName>
    </submittedName>
</protein>
<sequence length="136" mass="15423">MLAVVVIIFADLHLLVLVIFSLFSGFNHSFSLFINPPTRHFSWLLSLRRLFARLLFKSLFFFFWVSIPLQIPPKRKETFASPVFPPPIVSVLSFLDEYATIVCFSTPFQAAVSSDIQSPPGCTACVTWLRDLGCLH</sequence>
<reference evidence="2 3" key="1">
    <citation type="submission" date="2023-09" db="EMBL/GenBank/DDBJ databases">
        <title>Multi-omics analysis of a traditional fermented food reveals byproduct-associated fungal strains for waste-to-food upcycling.</title>
        <authorList>
            <consortium name="Lawrence Berkeley National Laboratory"/>
            <person name="Rekdal V.M."/>
            <person name="Villalobos-Escobedo J.M."/>
            <person name="Rodriguez-Valeron N."/>
            <person name="Garcia M.O."/>
            <person name="Vasquez D.P."/>
            <person name="Damayanti I."/>
            <person name="Sorensen P.M."/>
            <person name="Baidoo E.E."/>
            <person name="De Carvalho A.C."/>
            <person name="Riley R."/>
            <person name="Lipzen A."/>
            <person name="He G."/>
            <person name="Yan M."/>
            <person name="Haridas S."/>
            <person name="Daum C."/>
            <person name="Yoshinaga Y."/>
            <person name="Ng V."/>
            <person name="Grigoriev I.V."/>
            <person name="Munk R."/>
            <person name="Nuraida L."/>
            <person name="Wijaya C.H."/>
            <person name="Morales P.-C."/>
            <person name="Keasling J.D."/>
        </authorList>
    </citation>
    <scope>NUCLEOTIDE SEQUENCE [LARGE SCALE GENOMIC DNA]</scope>
    <source>
        <strain evidence="2 3">FGSC 2613</strain>
    </source>
</reference>
<dbReference type="Proteomes" id="UP001451303">
    <property type="component" value="Unassembled WGS sequence"/>
</dbReference>
<organism evidence="2 3">
    <name type="scientific">Neurospora intermedia</name>
    <dbReference type="NCBI Taxonomy" id="5142"/>
    <lineage>
        <taxon>Eukaryota</taxon>
        <taxon>Fungi</taxon>
        <taxon>Dikarya</taxon>
        <taxon>Ascomycota</taxon>
        <taxon>Pezizomycotina</taxon>
        <taxon>Sordariomycetes</taxon>
        <taxon>Sordariomycetidae</taxon>
        <taxon>Sordariales</taxon>
        <taxon>Sordariaceae</taxon>
        <taxon>Neurospora</taxon>
    </lineage>
</organism>
<comment type="caution">
    <text evidence="2">The sequence shown here is derived from an EMBL/GenBank/DDBJ whole genome shotgun (WGS) entry which is preliminary data.</text>
</comment>
<proteinExistence type="predicted"/>
<feature type="transmembrane region" description="Helical" evidence="1">
    <location>
        <begin position="50"/>
        <end position="69"/>
    </location>
</feature>
<keyword evidence="1" id="KW-0472">Membrane</keyword>
<evidence type="ECO:0000313" key="2">
    <source>
        <dbReference type="EMBL" id="KAL0475528.1"/>
    </source>
</evidence>
<feature type="transmembrane region" description="Helical" evidence="1">
    <location>
        <begin position="12"/>
        <end position="30"/>
    </location>
</feature>
<evidence type="ECO:0000313" key="3">
    <source>
        <dbReference type="Proteomes" id="UP001451303"/>
    </source>
</evidence>